<dbReference type="GO" id="GO:0005829">
    <property type="term" value="C:cytosol"/>
    <property type="evidence" value="ECO:0007669"/>
    <property type="project" value="TreeGrafter"/>
</dbReference>
<evidence type="ECO:0000256" key="2">
    <source>
        <dbReference type="ARBA" id="ARBA00022839"/>
    </source>
</evidence>
<keyword evidence="2" id="KW-0269">Exonuclease</keyword>
<dbReference type="Proteomes" id="UP000031671">
    <property type="component" value="Unassembled WGS sequence"/>
</dbReference>
<dbReference type="CDD" id="cd06127">
    <property type="entry name" value="DEDDh"/>
    <property type="match status" value="1"/>
</dbReference>
<evidence type="ECO:0000313" key="4">
    <source>
        <dbReference type="EMBL" id="GAM55336.1"/>
    </source>
</evidence>
<keyword evidence="2" id="KW-0378">Hydrolase</keyword>
<protein>
    <submittedName>
        <fullName evidence="4">DNA polymerase III epsilon subunit</fullName>
        <ecNumber evidence="4">2.7.7.7</ecNumber>
    </submittedName>
</protein>
<comment type="caution">
    <text evidence="4">The sequence shown here is derived from an EMBL/GenBank/DDBJ whole genome shotgun (WGS) entry which is preliminary data.</text>
</comment>
<dbReference type="GO" id="GO:0008408">
    <property type="term" value="F:3'-5' exonuclease activity"/>
    <property type="evidence" value="ECO:0007669"/>
    <property type="project" value="TreeGrafter"/>
</dbReference>
<keyword evidence="4" id="KW-0548">Nucleotidyltransferase</keyword>
<dbReference type="InterPro" id="IPR012337">
    <property type="entry name" value="RNaseH-like_sf"/>
</dbReference>
<dbReference type="EMBL" id="BBRZ01000013">
    <property type="protein sequence ID" value="GAM55336.1"/>
    <property type="molecule type" value="Genomic_DNA"/>
</dbReference>
<keyword evidence="5" id="KW-1185">Reference proteome</keyword>
<dbReference type="RefSeq" id="WP_261834219.1">
    <property type="nucleotide sequence ID" value="NZ_AP024881.1"/>
</dbReference>
<dbReference type="PANTHER" id="PTHR30231">
    <property type="entry name" value="DNA POLYMERASE III SUBUNIT EPSILON"/>
    <property type="match status" value="1"/>
</dbReference>
<dbReference type="InterPro" id="IPR013520">
    <property type="entry name" value="Ribonucl_H"/>
</dbReference>
<proteinExistence type="predicted"/>
<dbReference type="EC" id="2.7.7.7" evidence="4"/>
<dbReference type="GO" id="GO:0003676">
    <property type="term" value="F:nucleic acid binding"/>
    <property type="evidence" value="ECO:0007669"/>
    <property type="project" value="InterPro"/>
</dbReference>
<evidence type="ECO:0000313" key="5">
    <source>
        <dbReference type="Proteomes" id="UP000031671"/>
    </source>
</evidence>
<dbReference type="AlphaFoldDB" id="A0A0B8NMT0"/>
<evidence type="ECO:0000256" key="1">
    <source>
        <dbReference type="ARBA" id="ARBA00022722"/>
    </source>
</evidence>
<dbReference type="Gene3D" id="3.30.420.10">
    <property type="entry name" value="Ribonuclease H-like superfamily/Ribonuclease H"/>
    <property type="match status" value="1"/>
</dbReference>
<name>A0A0B8NMT0_9VIBR</name>
<sequence length="211" mass="24442">MNPLTRRYWHWKLGQHKFQHLFTAPRCEEYVSIDCETTSLDPKRAELVTIAATKIVKNRVLVSQSLHLKLKAPSSLSEHSVKVHQIRHQDLGDGIEEKQALEQLLEFIDNRPIVGYHIRYDRQILSHACKKHLGFPLPNPVIEVSQVYQQKLEKHLQNAYFDLSLEAICRHLDLPIYEQHDALQDAITAALIFVRLKKGDLPDLNLPHLSK</sequence>
<reference evidence="4 5" key="2">
    <citation type="submission" date="2015-01" db="EMBL/GenBank/DDBJ databases">
        <authorList>
            <consortium name="NBRP consortium"/>
            <person name="Sawabe T."/>
            <person name="Meirelles P."/>
            <person name="Feng G."/>
            <person name="Sayaka M."/>
            <person name="Hattori M."/>
            <person name="Ohkuma M."/>
        </authorList>
    </citation>
    <scope>NUCLEOTIDE SEQUENCE [LARGE SCALE GENOMIC DNA]</scope>
    <source>
        <strain evidence="5">JCM 19231</strain>
    </source>
</reference>
<dbReference type="SMART" id="SM00479">
    <property type="entry name" value="EXOIII"/>
    <property type="match status" value="1"/>
</dbReference>
<dbReference type="NCBIfam" id="NF006601">
    <property type="entry name" value="PRK09145.1"/>
    <property type="match status" value="1"/>
</dbReference>
<accession>A0A0B8NMT0</accession>
<reference evidence="4 5" key="1">
    <citation type="submission" date="2015-01" db="EMBL/GenBank/DDBJ databases">
        <title>Vibrio sp. C1 JCM 19231 whole genome shotgun sequence.</title>
        <authorList>
            <person name="Sawabe T."/>
            <person name="Meirelles P."/>
            <person name="Feng G."/>
            <person name="Sayaka M."/>
            <person name="Hattori M."/>
            <person name="Ohkuma M."/>
        </authorList>
    </citation>
    <scope>NUCLEOTIDE SEQUENCE [LARGE SCALE GENOMIC DNA]</scope>
    <source>
        <strain evidence="5">JCM 19231</strain>
    </source>
</reference>
<dbReference type="PANTHER" id="PTHR30231:SF7">
    <property type="entry name" value="BLR4117 PROTEIN"/>
    <property type="match status" value="1"/>
</dbReference>
<dbReference type="Pfam" id="PF00929">
    <property type="entry name" value="RNase_T"/>
    <property type="match status" value="1"/>
</dbReference>
<keyword evidence="4" id="KW-0808">Transferase</keyword>
<dbReference type="GO" id="GO:0003887">
    <property type="term" value="F:DNA-directed DNA polymerase activity"/>
    <property type="evidence" value="ECO:0007669"/>
    <property type="project" value="UniProtKB-EC"/>
</dbReference>
<dbReference type="InterPro" id="IPR036397">
    <property type="entry name" value="RNaseH_sf"/>
</dbReference>
<keyword evidence="1" id="KW-0540">Nuclease</keyword>
<dbReference type="SUPFAM" id="SSF53098">
    <property type="entry name" value="Ribonuclease H-like"/>
    <property type="match status" value="1"/>
</dbReference>
<feature type="domain" description="Exonuclease" evidence="3">
    <location>
        <begin position="29"/>
        <end position="202"/>
    </location>
</feature>
<organism evidence="4 5">
    <name type="scientific">Vibrio ishigakensis</name>
    <dbReference type="NCBI Taxonomy" id="1481914"/>
    <lineage>
        <taxon>Bacteria</taxon>
        <taxon>Pseudomonadati</taxon>
        <taxon>Pseudomonadota</taxon>
        <taxon>Gammaproteobacteria</taxon>
        <taxon>Vibrionales</taxon>
        <taxon>Vibrionaceae</taxon>
        <taxon>Vibrio</taxon>
    </lineage>
</organism>
<evidence type="ECO:0000259" key="3">
    <source>
        <dbReference type="SMART" id="SM00479"/>
    </source>
</evidence>
<gene>
    <name evidence="4" type="ORF">JCM19231_5413</name>
</gene>